<organism evidence="1 2">
    <name type="scientific">Tenebrio molitor</name>
    <name type="common">Yellow mealworm beetle</name>
    <dbReference type="NCBI Taxonomy" id="7067"/>
    <lineage>
        <taxon>Eukaryota</taxon>
        <taxon>Metazoa</taxon>
        <taxon>Ecdysozoa</taxon>
        <taxon>Arthropoda</taxon>
        <taxon>Hexapoda</taxon>
        <taxon>Insecta</taxon>
        <taxon>Pterygota</taxon>
        <taxon>Neoptera</taxon>
        <taxon>Endopterygota</taxon>
        <taxon>Coleoptera</taxon>
        <taxon>Polyphaga</taxon>
        <taxon>Cucujiformia</taxon>
        <taxon>Tenebrionidae</taxon>
        <taxon>Tenebrio</taxon>
    </lineage>
</organism>
<reference evidence="1" key="1">
    <citation type="journal article" date="2020" name="J Insects Food Feed">
        <title>The yellow mealworm (Tenebrio molitor) genome: a resource for the emerging insects as food and feed industry.</title>
        <authorList>
            <person name="Eriksson T."/>
            <person name="Andere A."/>
            <person name="Kelstrup H."/>
            <person name="Emery V."/>
            <person name="Picard C."/>
        </authorList>
    </citation>
    <scope>NUCLEOTIDE SEQUENCE</scope>
    <source>
        <strain evidence="1">Stoneville</strain>
        <tissue evidence="1">Whole head</tissue>
    </source>
</reference>
<protein>
    <recommendedName>
        <fullName evidence="3">Reverse transcriptase domain-containing protein</fullName>
    </recommendedName>
</protein>
<dbReference type="AlphaFoldDB" id="A0A8J6HGT4"/>
<dbReference type="Proteomes" id="UP000719412">
    <property type="component" value="Unassembled WGS sequence"/>
</dbReference>
<proteinExistence type="predicted"/>
<sequence length="133" mass="15164">MASKFSLQRVNTVICAILSERMKREIEEQGVVPGSQAGFRKGRGTMDNVYILDHLTRNELKKKGGGYFLDRLYVANIDEMLKKAQLRGTVVGREKVWSLAFADDLVIVAKSEKEMKENDGVQQEKQEEERTIE</sequence>
<evidence type="ECO:0008006" key="3">
    <source>
        <dbReference type="Google" id="ProtNLM"/>
    </source>
</evidence>
<comment type="caution">
    <text evidence="1">The sequence shown here is derived from an EMBL/GenBank/DDBJ whole genome shotgun (WGS) entry which is preliminary data.</text>
</comment>
<name>A0A8J6HGT4_TENMO</name>
<accession>A0A8J6HGT4</accession>
<reference evidence="1" key="2">
    <citation type="submission" date="2021-08" db="EMBL/GenBank/DDBJ databases">
        <authorList>
            <person name="Eriksson T."/>
        </authorList>
    </citation>
    <scope>NUCLEOTIDE SEQUENCE</scope>
    <source>
        <strain evidence="1">Stoneville</strain>
        <tissue evidence="1">Whole head</tissue>
    </source>
</reference>
<keyword evidence="2" id="KW-1185">Reference proteome</keyword>
<evidence type="ECO:0000313" key="2">
    <source>
        <dbReference type="Proteomes" id="UP000719412"/>
    </source>
</evidence>
<gene>
    <name evidence="1" type="ORF">GEV33_008671</name>
</gene>
<dbReference type="EMBL" id="JABDTM020024605">
    <property type="protein sequence ID" value="KAH0814122.1"/>
    <property type="molecule type" value="Genomic_DNA"/>
</dbReference>
<evidence type="ECO:0000313" key="1">
    <source>
        <dbReference type="EMBL" id="KAH0814122.1"/>
    </source>
</evidence>